<dbReference type="EC" id="3.2.1.23" evidence="3 8"/>
<feature type="domain" description="Beta-galactosidase trimerisation" evidence="13">
    <location>
        <begin position="431"/>
        <end position="636"/>
    </location>
</feature>
<dbReference type="Pfam" id="PF02449">
    <property type="entry name" value="Glyco_hydro_42"/>
    <property type="match status" value="1"/>
</dbReference>
<comment type="catalytic activity">
    <reaction evidence="1 8">
        <text>Hydrolysis of terminal non-reducing beta-D-galactose residues in beta-D-galactosides.</text>
        <dbReference type="EC" id="3.2.1.23"/>
    </reaction>
</comment>
<feature type="active site" description="Proton donor" evidence="9">
    <location>
        <position position="172"/>
    </location>
</feature>
<dbReference type="SUPFAM" id="SSF51445">
    <property type="entry name" value="(Trans)glycosidases"/>
    <property type="match status" value="1"/>
</dbReference>
<dbReference type="Gene3D" id="3.20.20.80">
    <property type="entry name" value="Glycosidases"/>
    <property type="match status" value="1"/>
</dbReference>
<evidence type="ECO:0000256" key="6">
    <source>
        <dbReference type="ARBA" id="ARBA00022833"/>
    </source>
</evidence>
<comment type="caution">
    <text evidence="15">The sequence shown here is derived from an EMBL/GenBank/DDBJ whole genome shotgun (WGS) entry which is preliminary data.</text>
</comment>
<keyword evidence="6" id="KW-0862">Zinc</keyword>
<sequence>MKKRLLAMVCGCLFCGGIFAQHTWFNDKDLTLTGAYYYPEHWDESQWERDLKQMHELGFEFTHFAEFAWAQLEPQEGVYDFSWLDRAVALAAKYDLKVVMCTSTATPPVWLSRKYPEILLKSEDGTVQDHGARQHASFASPVYRKLAYRMIEELARHYGNDSRIIGWQLDNEPAVQFDYNQAAEEAFREFLKEKYHYNIQELNAAWGTAFWSEVYSRFEEITLPKTAQMFMNHHQILDYRRFAAKQTNDFLNEQCRLIKKYAKNQWVTTNYIPDYDKGHIGGSKDLDFVSYTRYMVYGDNEGIGRRGYRVGNPLRIAMANDFFRPVNGTYGVMELQPGQVNWGSINPQPLPGAVRLWLWSVFAGGSDFICTYRYRQPLYGTEQYHYGIVGTDGVTVTPGGREYEQFMKEIRSLRKDYRPKEDKPETYLKRKTAILWNPENYWSIDRQKQNATWNTFAHVDKYYRTLKSYAAPVDFISEEKDFSQYPVMIVPAYQLADKELVARWKKYVEEGGNLVLTCRTAQKDRFGRLPETPFGSMIDELTGNHIEFYDLLLSQDPGQVKMDGKVYTWNTWGEILQPGTSNEVWATYTNEFYEGKPAVTFRKLGKGSVTYIGVDSSDGALERQVLDKLYSRLQIEVMNLPYGVTMEYRNGLGIVLNYSDQPYQFALPQGAKVLIGTPNIATAGVLVFKF</sequence>
<keyword evidence="4" id="KW-0479">Metal-binding</keyword>
<dbReference type="Gene3D" id="3.40.50.880">
    <property type="match status" value="1"/>
</dbReference>
<keyword evidence="7 8" id="KW-0326">Glycosidase</keyword>
<dbReference type="Gene3D" id="2.60.40.1180">
    <property type="entry name" value="Golgi alpha-mannosidase II"/>
    <property type="match status" value="1"/>
</dbReference>
<dbReference type="InterPro" id="IPR013738">
    <property type="entry name" value="Beta_galactosidase_Trimer"/>
</dbReference>
<feature type="domain" description="Glycoside hydrolase family 42 N-terminal" evidence="12">
    <location>
        <begin position="37"/>
        <end position="412"/>
    </location>
</feature>
<dbReference type="EMBL" id="QRHQ01000007">
    <property type="protein sequence ID" value="RHF91922.1"/>
    <property type="molecule type" value="Genomic_DNA"/>
</dbReference>
<dbReference type="Pfam" id="PF08533">
    <property type="entry name" value="Glyco_hydro_42C"/>
    <property type="match status" value="1"/>
</dbReference>
<dbReference type="GO" id="GO:0046872">
    <property type="term" value="F:metal ion binding"/>
    <property type="evidence" value="ECO:0007669"/>
    <property type="project" value="UniProtKB-KW"/>
</dbReference>
<dbReference type="SUPFAM" id="SSF52317">
    <property type="entry name" value="Class I glutamine amidotransferase-like"/>
    <property type="match status" value="1"/>
</dbReference>
<evidence type="ECO:0000256" key="5">
    <source>
        <dbReference type="ARBA" id="ARBA00022801"/>
    </source>
</evidence>
<evidence type="ECO:0000256" key="10">
    <source>
        <dbReference type="PIRSR" id="PIRSR001084-2"/>
    </source>
</evidence>
<evidence type="ECO:0000256" key="3">
    <source>
        <dbReference type="ARBA" id="ARBA00012756"/>
    </source>
</evidence>
<reference evidence="15 16" key="1">
    <citation type="submission" date="2018-08" db="EMBL/GenBank/DDBJ databases">
        <title>A genome reference for cultivated species of the human gut microbiota.</title>
        <authorList>
            <person name="Zou Y."/>
            <person name="Xue W."/>
            <person name="Luo G."/>
        </authorList>
    </citation>
    <scope>NUCLEOTIDE SEQUENCE [LARGE SCALE GENOMIC DNA]</scope>
    <source>
        <strain evidence="15 16">AM23-23</strain>
    </source>
</reference>
<feature type="binding site" evidence="10">
    <location>
        <position position="171"/>
    </location>
    <ligand>
        <name>substrate</name>
    </ligand>
</feature>
<evidence type="ECO:0000259" key="14">
    <source>
        <dbReference type="Pfam" id="PF08533"/>
    </source>
</evidence>
<evidence type="ECO:0000256" key="11">
    <source>
        <dbReference type="SAM" id="SignalP"/>
    </source>
</evidence>
<organism evidence="15 16">
    <name type="scientific">Phocaeicola plebeius</name>
    <dbReference type="NCBI Taxonomy" id="310297"/>
    <lineage>
        <taxon>Bacteria</taxon>
        <taxon>Pseudomonadati</taxon>
        <taxon>Bacteroidota</taxon>
        <taxon>Bacteroidia</taxon>
        <taxon>Bacteroidales</taxon>
        <taxon>Bacteroidaceae</taxon>
        <taxon>Phocaeicola</taxon>
    </lineage>
</organism>
<feature type="chain" id="PRO_5019021033" description="Beta-galactosidase" evidence="11">
    <location>
        <begin position="21"/>
        <end position="690"/>
    </location>
</feature>
<evidence type="ECO:0000256" key="2">
    <source>
        <dbReference type="ARBA" id="ARBA00005940"/>
    </source>
</evidence>
<gene>
    <name evidence="15" type="ORF">DW653_05510</name>
</gene>
<name>A0A414RFX5_9BACT</name>
<dbReference type="PANTHER" id="PTHR36447">
    <property type="entry name" value="BETA-GALACTOSIDASE GANA"/>
    <property type="match status" value="1"/>
</dbReference>
<dbReference type="GO" id="GO:0006012">
    <property type="term" value="P:galactose metabolic process"/>
    <property type="evidence" value="ECO:0007669"/>
    <property type="project" value="InterPro"/>
</dbReference>
<evidence type="ECO:0000256" key="9">
    <source>
        <dbReference type="PIRSR" id="PIRSR001084-1"/>
    </source>
</evidence>
<evidence type="ECO:0000256" key="4">
    <source>
        <dbReference type="ARBA" id="ARBA00022723"/>
    </source>
</evidence>
<dbReference type="Pfam" id="PF08532">
    <property type="entry name" value="Glyco_hydro_42M"/>
    <property type="match status" value="1"/>
</dbReference>
<dbReference type="InterPro" id="IPR017853">
    <property type="entry name" value="GH"/>
</dbReference>
<keyword evidence="11" id="KW-0732">Signal</keyword>
<evidence type="ECO:0000259" key="12">
    <source>
        <dbReference type="Pfam" id="PF02449"/>
    </source>
</evidence>
<feature type="binding site" evidence="10">
    <location>
        <position position="133"/>
    </location>
    <ligand>
        <name>substrate</name>
    </ligand>
</feature>
<proteinExistence type="inferred from homology"/>
<dbReference type="InterPro" id="IPR029062">
    <property type="entry name" value="Class_I_gatase-like"/>
</dbReference>
<dbReference type="Proteomes" id="UP000283485">
    <property type="component" value="Unassembled WGS sequence"/>
</dbReference>
<comment type="similarity">
    <text evidence="2 8">Belongs to the glycosyl hydrolase 42 family.</text>
</comment>
<evidence type="ECO:0000313" key="15">
    <source>
        <dbReference type="EMBL" id="RHF91922.1"/>
    </source>
</evidence>
<feature type="active site" description="Nucleophile" evidence="9">
    <location>
        <position position="334"/>
    </location>
</feature>
<keyword evidence="5 8" id="KW-0378">Hydrolase</keyword>
<dbReference type="RefSeq" id="WP_118211356.1">
    <property type="nucleotide sequence ID" value="NZ_CATZFG010000002.1"/>
</dbReference>
<dbReference type="GO" id="GO:0004565">
    <property type="term" value="F:beta-galactosidase activity"/>
    <property type="evidence" value="ECO:0007669"/>
    <property type="project" value="UniProtKB-EC"/>
</dbReference>
<dbReference type="CDD" id="cd03143">
    <property type="entry name" value="A4_beta-galactosidase_middle_domain"/>
    <property type="match status" value="1"/>
</dbReference>
<dbReference type="AlphaFoldDB" id="A0A414RFX5"/>
<evidence type="ECO:0000256" key="1">
    <source>
        <dbReference type="ARBA" id="ARBA00001412"/>
    </source>
</evidence>
<feature type="signal peptide" evidence="11">
    <location>
        <begin position="1"/>
        <end position="20"/>
    </location>
</feature>
<feature type="binding site" evidence="10">
    <location>
        <position position="342"/>
    </location>
    <ligand>
        <name>substrate</name>
    </ligand>
</feature>
<accession>A0A414RFX5</accession>
<dbReference type="InterPro" id="IPR013529">
    <property type="entry name" value="Glyco_hydro_42_N"/>
</dbReference>
<dbReference type="GO" id="GO:0009341">
    <property type="term" value="C:beta-galactosidase complex"/>
    <property type="evidence" value="ECO:0007669"/>
    <property type="project" value="InterPro"/>
</dbReference>
<evidence type="ECO:0000256" key="8">
    <source>
        <dbReference type="PIRNR" id="PIRNR001084"/>
    </source>
</evidence>
<protein>
    <recommendedName>
        <fullName evidence="3 8">Beta-galactosidase</fullName>
        <shortName evidence="8">Beta-gal</shortName>
        <ecNumber evidence="3 8">3.2.1.23</ecNumber>
    </recommendedName>
</protein>
<evidence type="ECO:0000259" key="13">
    <source>
        <dbReference type="Pfam" id="PF08532"/>
    </source>
</evidence>
<dbReference type="InterPro" id="IPR013739">
    <property type="entry name" value="Beta_galactosidase_C"/>
</dbReference>
<dbReference type="PIRSF" id="PIRSF001084">
    <property type="entry name" value="B-galactosidase"/>
    <property type="match status" value="1"/>
</dbReference>
<dbReference type="PANTHER" id="PTHR36447:SF2">
    <property type="entry name" value="BETA-GALACTOSIDASE YESZ"/>
    <property type="match status" value="1"/>
</dbReference>
<dbReference type="InterPro" id="IPR013780">
    <property type="entry name" value="Glyco_hydro_b"/>
</dbReference>
<evidence type="ECO:0000256" key="7">
    <source>
        <dbReference type="ARBA" id="ARBA00023295"/>
    </source>
</evidence>
<feature type="domain" description="Beta-galactosidase C-terminal" evidence="14">
    <location>
        <begin position="643"/>
        <end position="689"/>
    </location>
</feature>
<evidence type="ECO:0000313" key="16">
    <source>
        <dbReference type="Proteomes" id="UP000283485"/>
    </source>
</evidence>
<dbReference type="InterPro" id="IPR003476">
    <property type="entry name" value="Glyco_hydro_42"/>
</dbReference>